<reference evidence="11 12" key="1">
    <citation type="submission" date="2016-03" db="EMBL/GenBank/DDBJ databases">
        <authorList>
            <person name="Devillers H."/>
        </authorList>
    </citation>
    <scope>NUCLEOTIDE SEQUENCE [LARGE SCALE GENOMIC DNA]</scope>
    <source>
        <strain evidence="11">CBS 10888</strain>
    </source>
</reference>
<feature type="compositionally biased region" description="Acidic residues" evidence="8">
    <location>
        <begin position="2090"/>
        <end position="2108"/>
    </location>
</feature>
<feature type="compositionally biased region" description="Polar residues" evidence="8">
    <location>
        <begin position="127"/>
        <end position="136"/>
    </location>
</feature>
<keyword evidence="3 7" id="KW-0813">Transport</keyword>
<feature type="compositionally biased region" description="Basic and acidic residues" evidence="8">
    <location>
        <begin position="556"/>
        <end position="567"/>
    </location>
</feature>
<feature type="compositionally biased region" description="Polar residues" evidence="8">
    <location>
        <begin position="1787"/>
        <end position="1800"/>
    </location>
</feature>
<dbReference type="Gene3D" id="1.20.58.940">
    <property type="match status" value="1"/>
</dbReference>
<dbReference type="GO" id="GO:0005789">
    <property type="term" value="C:endoplasmic reticulum membrane"/>
    <property type="evidence" value="ECO:0007669"/>
    <property type="project" value="UniProtKB-SubCell"/>
</dbReference>
<evidence type="ECO:0000256" key="1">
    <source>
        <dbReference type="ARBA" id="ARBA00004397"/>
    </source>
</evidence>
<feature type="compositionally biased region" description="Polar residues" evidence="8">
    <location>
        <begin position="446"/>
        <end position="455"/>
    </location>
</feature>
<evidence type="ECO:0000256" key="5">
    <source>
        <dbReference type="ARBA" id="ARBA00022892"/>
    </source>
</evidence>
<feature type="compositionally biased region" description="Polar residues" evidence="8">
    <location>
        <begin position="1546"/>
        <end position="1556"/>
    </location>
</feature>
<dbReference type="STRING" id="1266660.A0A1G4J5N3"/>
<dbReference type="GO" id="GO:0016192">
    <property type="term" value="P:vesicle-mediated transport"/>
    <property type="evidence" value="ECO:0007669"/>
    <property type="project" value="UniProtKB-KW"/>
</dbReference>
<feature type="compositionally biased region" description="Low complexity" evidence="8">
    <location>
        <begin position="1738"/>
        <end position="1761"/>
    </location>
</feature>
<feature type="region of interest" description="Disordered" evidence="8">
    <location>
        <begin position="2047"/>
        <end position="2152"/>
    </location>
</feature>
<feature type="compositionally biased region" description="Basic residues" evidence="8">
    <location>
        <begin position="1"/>
        <end position="22"/>
    </location>
</feature>
<dbReference type="Pfam" id="PF12931">
    <property type="entry name" value="TPR_Sec16"/>
    <property type="match status" value="1"/>
</dbReference>
<organism evidence="11 12">
    <name type="scientific">Lachancea dasiensis</name>
    <dbReference type="NCBI Taxonomy" id="1072105"/>
    <lineage>
        <taxon>Eukaryota</taxon>
        <taxon>Fungi</taxon>
        <taxon>Dikarya</taxon>
        <taxon>Ascomycota</taxon>
        <taxon>Saccharomycotina</taxon>
        <taxon>Saccharomycetes</taxon>
        <taxon>Saccharomycetales</taxon>
        <taxon>Saccharomycetaceae</taxon>
        <taxon>Lachancea</taxon>
    </lineage>
</organism>
<feature type="compositionally biased region" description="Polar residues" evidence="8">
    <location>
        <begin position="1846"/>
        <end position="1857"/>
    </location>
</feature>
<dbReference type="GO" id="GO:0015031">
    <property type="term" value="P:protein transport"/>
    <property type="evidence" value="ECO:0007669"/>
    <property type="project" value="UniProtKB-KW"/>
</dbReference>
<feature type="compositionally biased region" description="Low complexity" evidence="8">
    <location>
        <begin position="1669"/>
        <end position="1691"/>
    </location>
</feature>
<feature type="compositionally biased region" description="Basic and acidic residues" evidence="8">
    <location>
        <begin position="379"/>
        <end position="392"/>
    </location>
</feature>
<dbReference type="GO" id="GO:0007030">
    <property type="term" value="P:Golgi organization"/>
    <property type="evidence" value="ECO:0007669"/>
    <property type="project" value="TreeGrafter"/>
</dbReference>
<evidence type="ECO:0000256" key="8">
    <source>
        <dbReference type="SAM" id="MobiDB-lite"/>
    </source>
</evidence>
<dbReference type="OrthoDB" id="8918678at2759"/>
<dbReference type="PANTHER" id="PTHR13402">
    <property type="entry name" value="RGPR-RELATED"/>
    <property type="match status" value="1"/>
</dbReference>
<gene>
    <name evidence="11" type="ORF">LADA_0D04170G</name>
</gene>
<comment type="subcellular location">
    <subcellularLocation>
        <location evidence="1">Endoplasmic reticulum membrane</location>
        <topology evidence="1">Peripheral membrane protein</topology>
        <orientation evidence="1">Cytoplasmic side</orientation>
    </subcellularLocation>
</comment>
<feature type="compositionally biased region" description="Basic and acidic residues" evidence="8">
    <location>
        <begin position="2109"/>
        <end position="2137"/>
    </location>
</feature>
<dbReference type="GO" id="GO:0006914">
    <property type="term" value="P:autophagy"/>
    <property type="evidence" value="ECO:0007669"/>
    <property type="project" value="UniProtKB-KW"/>
</dbReference>
<feature type="compositionally biased region" description="Polar residues" evidence="8">
    <location>
        <begin position="249"/>
        <end position="258"/>
    </location>
</feature>
<feature type="domain" description="Sec16 central conserved" evidence="10">
    <location>
        <begin position="1100"/>
        <end position="1181"/>
    </location>
</feature>
<feature type="region of interest" description="Disordered" evidence="8">
    <location>
        <begin position="1530"/>
        <end position="1563"/>
    </location>
</feature>
<accession>A0A1G4J5N3</accession>
<evidence type="ECO:0000256" key="6">
    <source>
        <dbReference type="ARBA" id="ARBA00024687"/>
    </source>
</evidence>
<feature type="compositionally biased region" description="Acidic residues" evidence="8">
    <location>
        <begin position="568"/>
        <end position="581"/>
    </location>
</feature>
<name>A0A1G4J5N3_9SACH</name>
<feature type="compositionally biased region" description="Polar residues" evidence="8">
    <location>
        <begin position="1940"/>
        <end position="1957"/>
    </location>
</feature>
<protein>
    <recommendedName>
        <fullName evidence="7">Protein transport protein sec16</fullName>
    </recommendedName>
</protein>
<dbReference type="PANTHER" id="PTHR13402:SF6">
    <property type="entry name" value="SECRETORY 16, ISOFORM I"/>
    <property type="match status" value="1"/>
</dbReference>
<dbReference type="GO" id="GO:0070973">
    <property type="term" value="P:protein localization to endoplasmic reticulum exit site"/>
    <property type="evidence" value="ECO:0007669"/>
    <property type="project" value="TreeGrafter"/>
</dbReference>
<dbReference type="Pfam" id="PF12932">
    <property type="entry name" value="Sec16"/>
    <property type="match status" value="1"/>
</dbReference>
<feature type="compositionally biased region" description="Polar residues" evidence="8">
    <location>
        <begin position="2256"/>
        <end position="2268"/>
    </location>
</feature>
<dbReference type="InterPro" id="IPR024340">
    <property type="entry name" value="Sec16_CCD"/>
</dbReference>
<feature type="region of interest" description="Disordered" evidence="8">
    <location>
        <begin position="828"/>
        <end position="855"/>
    </location>
</feature>
<feature type="region of interest" description="Disordered" evidence="8">
    <location>
        <begin position="2182"/>
        <end position="2268"/>
    </location>
</feature>
<feature type="region of interest" description="Disordered" evidence="8">
    <location>
        <begin position="375"/>
        <end position="647"/>
    </location>
</feature>
<feature type="compositionally biased region" description="Basic and acidic residues" evidence="8">
    <location>
        <begin position="200"/>
        <end position="229"/>
    </location>
</feature>
<feature type="compositionally biased region" description="Polar residues" evidence="8">
    <location>
        <begin position="618"/>
        <end position="642"/>
    </location>
</feature>
<evidence type="ECO:0000259" key="9">
    <source>
        <dbReference type="Pfam" id="PF12931"/>
    </source>
</evidence>
<feature type="region of interest" description="Disordered" evidence="8">
    <location>
        <begin position="1048"/>
        <end position="1081"/>
    </location>
</feature>
<keyword evidence="7" id="KW-0653">Protein transport</keyword>
<evidence type="ECO:0000256" key="2">
    <source>
        <dbReference type="ARBA" id="ARBA00005927"/>
    </source>
</evidence>
<proteinExistence type="inferred from homology"/>
<feature type="compositionally biased region" description="Low complexity" evidence="8">
    <location>
        <begin position="79"/>
        <end position="92"/>
    </location>
</feature>
<feature type="region of interest" description="Disordered" evidence="8">
    <location>
        <begin position="692"/>
        <end position="713"/>
    </location>
</feature>
<evidence type="ECO:0000256" key="4">
    <source>
        <dbReference type="ARBA" id="ARBA00022824"/>
    </source>
</evidence>
<feature type="compositionally biased region" description="Low complexity" evidence="8">
    <location>
        <begin position="2227"/>
        <end position="2237"/>
    </location>
</feature>
<feature type="compositionally biased region" description="Polar residues" evidence="8">
    <location>
        <begin position="2062"/>
        <end position="2076"/>
    </location>
</feature>
<feature type="compositionally biased region" description="Basic and acidic residues" evidence="8">
    <location>
        <begin position="63"/>
        <end position="75"/>
    </location>
</feature>
<feature type="domain" description="Sec16 Sec23-binding" evidence="9">
    <location>
        <begin position="1243"/>
        <end position="1530"/>
    </location>
</feature>
<dbReference type="CDD" id="cd09233">
    <property type="entry name" value="ACE1-Sec16-like"/>
    <property type="match status" value="1"/>
</dbReference>
<evidence type="ECO:0000313" key="11">
    <source>
        <dbReference type="EMBL" id="SCU84846.1"/>
    </source>
</evidence>
<keyword evidence="5 7" id="KW-0931">ER-Golgi transport</keyword>
<dbReference type="Gene3D" id="6.20.50.30">
    <property type="match status" value="1"/>
</dbReference>
<keyword evidence="7" id="KW-0472">Membrane</keyword>
<keyword evidence="12" id="KW-1185">Reference proteome</keyword>
<keyword evidence="7" id="KW-0072">Autophagy</keyword>
<dbReference type="InterPro" id="IPR024298">
    <property type="entry name" value="Sec16_Sec23-bd"/>
</dbReference>
<feature type="compositionally biased region" description="Polar residues" evidence="8">
    <location>
        <begin position="170"/>
        <end position="194"/>
    </location>
</feature>
<feature type="compositionally biased region" description="Polar residues" evidence="8">
    <location>
        <begin position="698"/>
        <end position="711"/>
    </location>
</feature>
<dbReference type="GO" id="GO:0070971">
    <property type="term" value="C:endoplasmic reticulum exit site"/>
    <property type="evidence" value="ECO:0007669"/>
    <property type="project" value="TreeGrafter"/>
</dbReference>
<evidence type="ECO:0000313" key="12">
    <source>
        <dbReference type="Proteomes" id="UP000190274"/>
    </source>
</evidence>
<feature type="compositionally biased region" description="Low complexity" evidence="8">
    <location>
        <begin position="842"/>
        <end position="853"/>
    </location>
</feature>
<comment type="function">
    <text evidence="6 7">Involved in the initiation of assembly of the COPII coat required for the formation of transport vesicles from the endoplasmic reticulum (ER) and the selection of cargo molecules. Also involved in autophagy.</text>
</comment>
<feature type="region of interest" description="Disordered" evidence="8">
    <location>
        <begin position="1"/>
        <end position="312"/>
    </location>
</feature>
<feature type="region of interest" description="Disordered" evidence="8">
    <location>
        <begin position="1646"/>
        <end position="1691"/>
    </location>
</feature>
<dbReference type="Proteomes" id="UP000190274">
    <property type="component" value="Chromosome D"/>
</dbReference>
<keyword evidence="4 7" id="KW-0256">Endoplasmic reticulum</keyword>
<feature type="compositionally biased region" description="Polar residues" evidence="8">
    <location>
        <begin position="1870"/>
        <end position="1884"/>
    </location>
</feature>
<feature type="compositionally biased region" description="Basic and acidic residues" evidence="8">
    <location>
        <begin position="94"/>
        <end position="104"/>
    </location>
</feature>
<feature type="region of interest" description="Disordered" evidence="8">
    <location>
        <begin position="1733"/>
        <end position="1957"/>
    </location>
</feature>
<comment type="similarity">
    <text evidence="2 7">Belongs to the SEC16 family.</text>
</comment>
<evidence type="ECO:0000256" key="7">
    <source>
        <dbReference type="RuleBase" id="RU364101"/>
    </source>
</evidence>
<dbReference type="EMBL" id="LT598454">
    <property type="protein sequence ID" value="SCU84846.1"/>
    <property type="molecule type" value="Genomic_DNA"/>
</dbReference>
<dbReference type="GO" id="GO:0012507">
    <property type="term" value="C:ER to Golgi transport vesicle membrane"/>
    <property type="evidence" value="ECO:0007669"/>
    <property type="project" value="TreeGrafter"/>
</dbReference>
<evidence type="ECO:0000256" key="3">
    <source>
        <dbReference type="ARBA" id="ARBA00022448"/>
    </source>
</evidence>
<feature type="compositionally biased region" description="Basic and acidic residues" evidence="8">
    <location>
        <begin position="406"/>
        <end position="427"/>
    </location>
</feature>
<sequence>MGPEAKKRKNQKKKQKLKLKKASNKDENTVEASEEVPHVDAPPAADLSESPKSATMGGSDLDPVIKDDSHEEQSKNDPSSQSGAEESSSSLSVDDIRKPSERELASPYVVEAKVTSGNSAPGELGNTGMSIESSPIEQGIREQNFGAGTEVLGDVEGSAEVAEPTGLDALTTQSREAQEGEMNNNATNSPSRSDATVEPESEHIVESIEGVGAKDDQEDFDKTRHDTSQEHAATPALEPVYNVERNSSKQKPSGSNDRGQAFIQGPTPETETDERVLESVLPSREPVSPPQHFVVNVPPEARTGDFGEASNSALIGEQPVKCIDTGGTEHINYSGVPAKYKSEDTSTDATENLVTNEALIENVNVVQSEGCTAFSNNDRGVHVSSKETHDDEIALNAENKSYVRPVEGHVEHSAEDTSENFNEHAEDYSGQFPHVPAVPVPPFQAKGTSFSQGDNQKPLPWEEDQQDQEPLPWESQFSQGDNQEPLPWEKDQQDQEPLPWESQFSQGDDQEPLPWEKDQEDQEPLPWESQTQAFGPELLPINSEPYSNDLPYPSDQGEHRPSPKEDQAVDELFDNNDEEEALPWNVPDDRLSSPQQDSHISYPGVESQRTSDSDYNHDTVQPELNLTAAQDGSAPTSKSTGTHQDEADLSVIQTSMEAHEMPKKFSFLDNDDDLLEDDDSFLDSDDDFLAEPAEKVSSHSPSMTGSNSTVDMSVLPRAGGTKVYTPATLEPRPAPVIAQAQSQLTTPAPPQAPLNVKSTRYAPPVIDGTAAQSAFVSPIATANSALPTNILHRQELTSSNVPAPNVYKKLDEEKKKSDAYDLPLELAPRQLKKAKQPKPFGASSPALSATSSSNTISPLAGIAPIRKSSDGLRAQAPRGLVANSVNQSTSSVVAPVNPYGPPAASAPPKVSNSYVPTTATNETVSMPSKRYAPQAHGEPTANLGAVYQSSSKTMRSRALSNISNGSVGSVGSSNSFANAPPMDYNSILDSRAPIVPALKTVGLPKIGAPALSPNTQRRSHARSNSSVYAPAYSSKYAPTVQPQYQLSPLDDGEPAATNNSILRPPTTHATKPRASKAPGRSPIIEEQPIDPNIAFQRQFPIFNWGKSSKLVYAASIAVTGGNYFSSADLGPDIRVSSYDSVVKASGYLKAFPGPLVKGKSKVREVQDWIDGACEFFSKEQPLKDLTLYQILKVKLTVGSGPQEIAKVLYNSDELLPFLSQPSTRKKTAYNAQKLCENDQLRVLAALQTGRQELALELALSERDFSMALIISSLLGKERWTQVVDAYLGQEFRLSDATDHSVNLLALIFQVSVGNSKRAIDELGTDPVKGNWALNNWKVIIAGVLNNVIHHTNDSESSPSEFPHQAMVFLVEFGIFLSQKDMFLAGICCFVIADIPLSYHEVIQKSEVRFSSVGSENSLEGVLLSEIYEFYHSVRDPKFARFDHLLLQKLMHSSILFESGMATEALKYTDFVALGLRSLPKNSSLCATVELRLNSVSSKLAGTSGSWLGKPKLSQVWGQLDKSFNKFIGGDSEETNADESGKIFENFTPSSSRNSSKIDLAQQPPHFNPSVSINNAVPPAFTPSLSRTQAQSTFSSFAGPVKVRESNGNMIPENRVDLPQTSWGGTSSYKVQPEVVPASFSSPNQPVYLNSPARTKDQSSIVMTPPPLFSSSSSKRYMSKRVGSSGEGVSSDSLLRIGDETTIPQSRGKRFAKDNQSLSTDMLAELHVAPPPAYGGAGSYSSRRNSTQSRSSYQSRASNFSSPKQSAIACNPPGSEFSEEAVRENESQARTGGYATNSELSQALLANDELEDHSSNDPAMQAWSAKHEEALPFDTQLENPRTDRVMRSQSSKIQGQSEDANETENQDLRESQINLQPPKIATTNEEIPAHEMEVSSASRSDTEPAKMHILPSTVSKNPYAPVPTDKKPKSTYNPYAPVAAQSDSVSMEQPSMQPLLQNNPSEELDFFAYGGYNVKEITPLEEDQGRVEIASDFDASHQNVQETLKDVENNDTNYTDQLFERDGYKSDSAPLLSSSKLSVEEPRFAPAAKLRTSSKAADGDEIFNTQAPVIRPSSNPNFKPFTPASTPGVEDYYEDIIENASEEDEEDAAEAARAEREAREKDAKEEARNKEKKAKGNQDKNQNNASWFGWLRKDPNEKKAVKAKLGHQNTFYYDEKLQRWVNKNATEEEKQQVSTPPPPPPIIKKKVESSPKVKPRSGSVAGGASARTTSSISPTTISMNKEIISPPIGTNDIPKSGTPSINPSVSLSSKKANGLDDLMSLVGNSSGQTTRKKKKGTRGYVNVMNNL</sequence>
<feature type="region of interest" description="Disordered" evidence="8">
    <location>
        <begin position="1603"/>
        <end position="1624"/>
    </location>
</feature>
<evidence type="ECO:0000259" key="10">
    <source>
        <dbReference type="Pfam" id="PF12932"/>
    </source>
</evidence>